<dbReference type="PROSITE" id="PS50123">
    <property type="entry name" value="CHER"/>
    <property type="match status" value="1"/>
</dbReference>
<accession>A0AAW6KWN5</accession>
<evidence type="ECO:0000256" key="5">
    <source>
        <dbReference type="PIRNR" id="PIRNR000410"/>
    </source>
</evidence>
<evidence type="ECO:0000256" key="6">
    <source>
        <dbReference type="PIRSR" id="PIRSR000410-1"/>
    </source>
</evidence>
<keyword evidence="2 5" id="KW-0489">Methyltransferase</keyword>
<evidence type="ECO:0000256" key="1">
    <source>
        <dbReference type="ARBA" id="ARBA00001541"/>
    </source>
</evidence>
<comment type="catalytic activity">
    <reaction evidence="1 5">
        <text>L-glutamyl-[protein] + S-adenosyl-L-methionine = [protein]-L-glutamate 5-O-methyl ester + S-adenosyl-L-homocysteine</text>
        <dbReference type="Rhea" id="RHEA:24452"/>
        <dbReference type="Rhea" id="RHEA-COMP:10208"/>
        <dbReference type="Rhea" id="RHEA-COMP:10311"/>
        <dbReference type="ChEBI" id="CHEBI:29973"/>
        <dbReference type="ChEBI" id="CHEBI:57856"/>
        <dbReference type="ChEBI" id="CHEBI:59789"/>
        <dbReference type="ChEBI" id="CHEBI:82795"/>
        <dbReference type="EC" id="2.1.1.80"/>
    </reaction>
</comment>
<dbReference type="Gene3D" id="3.40.50.150">
    <property type="entry name" value="Vaccinia Virus protein VP39"/>
    <property type="match status" value="1"/>
</dbReference>
<dbReference type="PIRSF" id="PIRSF000410">
    <property type="entry name" value="CheR"/>
    <property type="match status" value="1"/>
</dbReference>
<dbReference type="Gene3D" id="1.10.155.10">
    <property type="entry name" value="Chemotaxis receptor methyltransferase CheR, N-terminal domain"/>
    <property type="match status" value="1"/>
</dbReference>
<dbReference type="SUPFAM" id="SSF53335">
    <property type="entry name" value="S-adenosyl-L-methionine-dependent methyltransferases"/>
    <property type="match status" value="1"/>
</dbReference>
<dbReference type="InterPro" id="IPR050903">
    <property type="entry name" value="Bact_Chemotaxis_MeTrfase"/>
</dbReference>
<dbReference type="GO" id="GO:0032259">
    <property type="term" value="P:methylation"/>
    <property type="evidence" value="ECO:0007669"/>
    <property type="project" value="UniProtKB-KW"/>
</dbReference>
<dbReference type="InterPro" id="IPR000780">
    <property type="entry name" value="CheR_MeTrfase"/>
</dbReference>
<comment type="caution">
    <text evidence="8">The sequence shown here is derived from an EMBL/GenBank/DDBJ whole genome shotgun (WGS) entry which is preliminary data.</text>
</comment>
<feature type="binding site" evidence="6">
    <location>
        <begin position="226"/>
        <end position="227"/>
    </location>
    <ligand>
        <name>S-adenosyl-L-methionine</name>
        <dbReference type="ChEBI" id="CHEBI:59789"/>
    </ligand>
</feature>
<dbReference type="InterPro" id="IPR029063">
    <property type="entry name" value="SAM-dependent_MTases_sf"/>
</dbReference>
<evidence type="ECO:0000256" key="2">
    <source>
        <dbReference type="ARBA" id="ARBA00022603"/>
    </source>
</evidence>
<sequence length="288" mass="32319">MNARSPIESKADGFTLTDQDFEAIAQFAYKHFGLAMSSSKKPLVSARLARRLRKQNVLNFKDYLARLNGPNSDKERSNLLSLLTTNVTQFFREPHHFETMRKDVLPDLIKKAREGGRVRIWSAGCSNGQEPYTLAMIIQDMCPEVNRLDFKILGTDIDPVVVQTATAAKYPADEIAQIPAEYRKYLPKLDADGRLPESIRSMVTLGVLNLIEPFPFKGKFDAIFCRNVAIYFDTATQQKVWQAFQRSLVPGGYLFIGHSERMSGPAAQHMKTAGITTYIHTPSGGDAR</sequence>
<dbReference type="EC" id="2.1.1.80" evidence="5"/>
<dbReference type="InterPro" id="IPR022641">
    <property type="entry name" value="CheR_N"/>
</dbReference>
<evidence type="ECO:0000313" key="9">
    <source>
        <dbReference type="Proteomes" id="UP001218364"/>
    </source>
</evidence>
<evidence type="ECO:0000313" key="8">
    <source>
        <dbReference type="EMBL" id="MDE4167094.1"/>
    </source>
</evidence>
<feature type="binding site" evidence="6">
    <location>
        <position position="92"/>
    </location>
    <ligand>
        <name>S-adenosyl-L-methionine</name>
        <dbReference type="ChEBI" id="CHEBI:59789"/>
    </ligand>
</feature>
<dbReference type="GO" id="GO:0008983">
    <property type="term" value="F:protein-glutamate O-methyltransferase activity"/>
    <property type="evidence" value="ECO:0007669"/>
    <property type="project" value="UniProtKB-EC"/>
</dbReference>
<feature type="binding site" evidence="6">
    <location>
        <position position="130"/>
    </location>
    <ligand>
        <name>S-adenosyl-L-methionine</name>
        <dbReference type="ChEBI" id="CHEBI:59789"/>
    </ligand>
</feature>
<dbReference type="Proteomes" id="UP001218364">
    <property type="component" value="Unassembled WGS sequence"/>
</dbReference>
<reference evidence="8 9" key="1">
    <citation type="submission" date="2023-02" db="EMBL/GenBank/DDBJ databases">
        <title>Population genomics of bacteria associated with diatom.</title>
        <authorList>
            <person name="Xie J."/>
            <person name="Wang H."/>
        </authorList>
    </citation>
    <scope>NUCLEOTIDE SEQUENCE [LARGE SCALE GENOMIC DNA]</scope>
    <source>
        <strain evidence="8 9">PT47_8</strain>
    </source>
</reference>
<dbReference type="CDD" id="cd02440">
    <property type="entry name" value="AdoMet_MTases"/>
    <property type="match status" value="1"/>
</dbReference>
<feature type="binding site" evidence="6">
    <location>
        <begin position="209"/>
        <end position="210"/>
    </location>
    <ligand>
        <name>S-adenosyl-L-methionine</name>
        <dbReference type="ChEBI" id="CHEBI:59789"/>
    </ligand>
</feature>
<feature type="binding site" evidence="6">
    <location>
        <position position="86"/>
    </location>
    <ligand>
        <name>S-adenosyl-L-methionine</name>
        <dbReference type="ChEBI" id="CHEBI:59789"/>
    </ligand>
</feature>
<feature type="binding site" evidence="6">
    <location>
        <position position="156"/>
    </location>
    <ligand>
        <name>S-adenosyl-L-methionine</name>
        <dbReference type="ChEBI" id="CHEBI:59789"/>
    </ligand>
</feature>
<dbReference type="SMART" id="SM00138">
    <property type="entry name" value="MeTrc"/>
    <property type="match status" value="1"/>
</dbReference>
<dbReference type="AlphaFoldDB" id="A0AAW6KWN5"/>
<evidence type="ECO:0000256" key="4">
    <source>
        <dbReference type="ARBA" id="ARBA00022691"/>
    </source>
</evidence>
<feature type="domain" description="CheR-type methyltransferase" evidence="7">
    <location>
        <begin position="9"/>
        <end position="283"/>
    </location>
</feature>
<gene>
    <name evidence="8" type="ORF">PXK24_15470</name>
</gene>
<evidence type="ECO:0000259" key="7">
    <source>
        <dbReference type="PROSITE" id="PS50123"/>
    </source>
</evidence>
<evidence type="ECO:0000256" key="3">
    <source>
        <dbReference type="ARBA" id="ARBA00022679"/>
    </source>
</evidence>
<protein>
    <recommendedName>
        <fullName evidence="5">Chemotaxis protein methyltransferase</fullName>
        <ecNumber evidence="5">2.1.1.80</ecNumber>
    </recommendedName>
</protein>
<dbReference type="InterPro" id="IPR022642">
    <property type="entry name" value="CheR_C"/>
</dbReference>
<dbReference type="PANTHER" id="PTHR24422">
    <property type="entry name" value="CHEMOTAXIS PROTEIN METHYLTRANSFERASE"/>
    <property type="match status" value="1"/>
</dbReference>
<dbReference type="RefSeq" id="WP_274830703.1">
    <property type="nucleotide sequence ID" value="NZ_JARCIX010000016.1"/>
</dbReference>
<comment type="function">
    <text evidence="5">Methylation of the membrane-bound methyl-accepting chemotaxis proteins (MCP) to form gamma-glutamyl methyl ester residues in MCP.</text>
</comment>
<name>A0AAW6KWN5_9RHOB</name>
<dbReference type="InterPro" id="IPR036804">
    <property type="entry name" value="CheR_N_sf"/>
</dbReference>
<dbReference type="PANTHER" id="PTHR24422:SF10">
    <property type="entry name" value="CHEMOTAXIS PROTEIN METHYLTRANSFERASE 2"/>
    <property type="match status" value="1"/>
</dbReference>
<dbReference type="InterPro" id="IPR026024">
    <property type="entry name" value="Chemotaxis_MeTrfase_CheR"/>
</dbReference>
<dbReference type="SUPFAM" id="SSF47757">
    <property type="entry name" value="Chemotaxis receptor methyltransferase CheR, N-terminal domain"/>
    <property type="match status" value="1"/>
</dbReference>
<proteinExistence type="predicted"/>
<keyword evidence="4 5" id="KW-0949">S-adenosyl-L-methionine</keyword>
<dbReference type="Pfam" id="PF01739">
    <property type="entry name" value="CheR"/>
    <property type="match status" value="1"/>
</dbReference>
<feature type="binding site" evidence="6">
    <location>
        <position position="88"/>
    </location>
    <ligand>
        <name>S-adenosyl-L-methionine</name>
        <dbReference type="ChEBI" id="CHEBI:59789"/>
    </ligand>
</feature>
<dbReference type="PRINTS" id="PR00996">
    <property type="entry name" value="CHERMTFRASE"/>
</dbReference>
<keyword evidence="3 5" id="KW-0808">Transferase</keyword>
<dbReference type="EMBL" id="JARCJK010000008">
    <property type="protein sequence ID" value="MDE4167094.1"/>
    <property type="molecule type" value="Genomic_DNA"/>
</dbReference>
<dbReference type="Pfam" id="PF03705">
    <property type="entry name" value="CheR_N"/>
    <property type="match status" value="1"/>
</dbReference>
<organism evidence="8 9">
    <name type="scientific">Phaeobacter gallaeciensis</name>
    <dbReference type="NCBI Taxonomy" id="60890"/>
    <lineage>
        <taxon>Bacteria</taxon>
        <taxon>Pseudomonadati</taxon>
        <taxon>Pseudomonadota</taxon>
        <taxon>Alphaproteobacteria</taxon>
        <taxon>Rhodobacterales</taxon>
        <taxon>Roseobacteraceae</taxon>
        <taxon>Phaeobacter</taxon>
    </lineage>
</organism>